<name>A0A081CRP3_9HYPH</name>
<protein>
    <submittedName>
        <fullName evidence="1">Uncharacterized protein</fullName>
    </submittedName>
</protein>
<evidence type="ECO:0000313" key="2">
    <source>
        <dbReference type="Proteomes" id="UP000028701"/>
    </source>
</evidence>
<dbReference type="EMBL" id="BBJU01000004">
    <property type="protein sequence ID" value="GAK69339.1"/>
    <property type="molecule type" value="Genomic_DNA"/>
</dbReference>
<proteinExistence type="predicted"/>
<comment type="caution">
    <text evidence="1">The sequence shown here is derived from an EMBL/GenBank/DDBJ whole genome shotgun (WGS) entry which is preliminary data.</text>
</comment>
<evidence type="ECO:0000313" key="1">
    <source>
        <dbReference type="EMBL" id="GAK69339.1"/>
    </source>
</evidence>
<organism evidence="1 2">
    <name type="scientific">Agrobacterium rubi TR3 = NBRC 13261</name>
    <dbReference type="NCBI Taxonomy" id="1368415"/>
    <lineage>
        <taxon>Bacteria</taxon>
        <taxon>Pseudomonadati</taxon>
        <taxon>Pseudomonadota</taxon>
        <taxon>Alphaproteobacteria</taxon>
        <taxon>Hyphomicrobiales</taxon>
        <taxon>Rhizobiaceae</taxon>
        <taxon>Rhizobium/Agrobacterium group</taxon>
        <taxon>Agrobacterium</taxon>
    </lineage>
</organism>
<reference evidence="1 2" key="1">
    <citation type="submission" date="2014-08" db="EMBL/GenBank/DDBJ databases">
        <title>Whole genome shotgun sequence of Rhizobium rubi NBRC 13261.</title>
        <authorList>
            <person name="Katano-Makiyama Y."/>
            <person name="Hosoyama A."/>
            <person name="Hashimoto M."/>
            <person name="Hosoyama Y."/>
            <person name="Noguchi M."/>
            <person name="Tsuchikane K."/>
            <person name="Uohara A."/>
            <person name="Ohji S."/>
            <person name="Ichikawa N."/>
            <person name="Kimura A."/>
            <person name="Yamazoe A."/>
            <person name="Fujita N."/>
        </authorList>
    </citation>
    <scope>NUCLEOTIDE SEQUENCE [LARGE SCALE GENOMIC DNA]</scope>
    <source>
        <strain evidence="1 2">NBRC 13261</strain>
    </source>
</reference>
<dbReference type="InterPro" id="IPR058630">
    <property type="entry name" value="T4_Y16D"/>
</dbReference>
<dbReference type="AlphaFoldDB" id="A0A081CRP3"/>
<gene>
    <name evidence="1" type="ORF">RRU01S_04_01610</name>
</gene>
<accession>A0A081CRP3</accession>
<dbReference type="Pfam" id="PF26092">
    <property type="entry name" value="T4_Y16D"/>
    <property type="match status" value="1"/>
</dbReference>
<dbReference type="Proteomes" id="UP000028701">
    <property type="component" value="Unassembled WGS sequence"/>
</dbReference>
<sequence length="133" mass="14585">MRNGCSYMGSNPVGRNTGADVVGGVMGAFHPTGEGQPRYVVCAAIRLKTGLVICGPRHFDDIMVGVLTALYGEYWDKGIPDDLKGAEQGFIDQRRNYLTRQEAWQIAKEMGQLRYDCGGQEANGGTLYSENLY</sequence>